<feature type="compositionally biased region" description="Polar residues" evidence="2">
    <location>
        <begin position="427"/>
        <end position="441"/>
    </location>
</feature>
<evidence type="ECO:0000256" key="1">
    <source>
        <dbReference type="SAM" id="Coils"/>
    </source>
</evidence>
<sequence length="728" mass="80879">MELRRRKHESPHDGEGGDNLHRKLNDHKRSVVEVELLAAAAAVKEEEIEEEVEEIEEEMEEEEEGSTEESLDASTWSATDSDSEFDESSEESEASAKWSPLQKKGNQKRLTGNKRTASVLADDEVRKKRIRYKTATVRCEPQRICEVIKLLNTHQQEKVKELGFSCLFDFNMDCQGSRRLIMWLMDHLDPDTMVLDLGGTKKLPITEHVVWCVLGLPRGNMDPPWTNHKLNLISVREKLGIPNGKDFEVTYLLRKIQAGGTDRFTMQCFMMVVLAKLLACNYNLYITEYIWGMVQNIDNFGNMNWCKFVVEHLRHSARLWKKCGGKKNSVHGCTALLVMYYLDNLDSTEQMSLVDTPRVKFFGNGMIQKMEVADITSGDDGLPRFGKLNLRKLQRGSCYFDESLESSRHVASSAKAFCVQQKKRNAKLQQQPHTQQIGEQQPQERRDEATNGDTIAAAQEPTSAPEVPAEEHGDRTVPDVHEKQASAGREQGGPAVTGNSKDHDSPTLARAVPGGAEAVQLASTFVNEQMKDFMSGSTEPEILQSSLSKLMRALVASKTQNSELEQQVKELTEKLCNTEDELEAAKATLRGSQAAMLETQSAIAAINSLALRTSATFVKLGDTGSCPPPNMAASSLQEAVKLLEDRVSLIEPVSRKYAESLSRNSVAFGAAALLCREKGVDGLRDAVAGDTRRFLRSQGTEFHSLVGQVVDAVQQQHAHVSAAPSSTR</sequence>
<dbReference type="AlphaFoldDB" id="A0A5J9U625"/>
<evidence type="ECO:0000313" key="4">
    <source>
        <dbReference type="Proteomes" id="UP000324897"/>
    </source>
</evidence>
<feature type="compositionally biased region" description="Basic and acidic residues" evidence="2">
    <location>
        <begin position="10"/>
        <end position="26"/>
    </location>
</feature>
<feature type="compositionally biased region" description="Basic and acidic residues" evidence="2">
    <location>
        <begin position="469"/>
        <end position="484"/>
    </location>
</feature>
<evidence type="ECO:0000256" key="2">
    <source>
        <dbReference type="SAM" id="MobiDB-lite"/>
    </source>
</evidence>
<feature type="region of interest" description="Disordered" evidence="2">
    <location>
        <begin position="40"/>
        <end position="117"/>
    </location>
</feature>
<gene>
    <name evidence="3" type="ORF">EJB05_35161</name>
</gene>
<dbReference type="OrthoDB" id="693050at2759"/>
<dbReference type="Proteomes" id="UP000324897">
    <property type="component" value="Chromosome 7"/>
</dbReference>
<feature type="region of interest" description="Disordered" evidence="2">
    <location>
        <begin position="1"/>
        <end position="26"/>
    </location>
</feature>
<accession>A0A5J9U625</accession>
<feature type="compositionally biased region" description="Acidic residues" evidence="2">
    <location>
        <begin position="46"/>
        <end position="71"/>
    </location>
</feature>
<protein>
    <submittedName>
        <fullName evidence="3">Uncharacterized protein</fullName>
    </submittedName>
</protein>
<comment type="caution">
    <text evidence="3">The sequence shown here is derived from an EMBL/GenBank/DDBJ whole genome shotgun (WGS) entry which is preliminary data.</text>
</comment>
<name>A0A5J9U625_9POAL</name>
<feature type="compositionally biased region" description="Acidic residues" evidence="2">
    <location>
        <begin position="81"/>
        <end position="93"/>
    </location>
</feature>
<dbReference type="Gramene" id="TVU19035">
    <property type="protein sequence ID" value="TVU19035"/>
    <property type="gene ID" value="EJB05_35161"/>
</dbReference>
<reference evidence="3 4" key="1">
    <citation type="journal article" date="2019" name="Sci. Rep.">
        <title>A high-quality genome of Eragrostis curvula grass provides insights into Poaceae evolution and supports new strategies to enhance forage quality.</title>
        <authorList>
            <person name="Carballo J."/>
            <person name="Santos B.A.C.M."/>
            <person name="Zappacosta D."/>
            <person name="Garbus I."/>
            <person name="Selva J.P."/>
            <person name="Gallo C.A."/>
            <person name="Diaz A."/>
            <person name="Albertini E."/>
            <person name="Caccamo M."/>
            <person name="Echenique V."/>
        </authorList>
    </citation>
    <scope>NUCLEOTIDE SEQUENCE [LARGE SCALE GENOMIC DNA]</scope>
    <source>
        <strain evidence="4">cv. Victoria</strain>
        <tissue evidence="3">Leaf</tissue>
    </source>
</reference>
<organism evidence="3 4">
    <name type="scientific">Eragrostis curvula</name>
    <name type="common">weeping love grass</name>
    <dbReference type="NCBI Taxonomy" id="38414"/>
    <lineage>
        <taxon>Eukaryota</taxon>
        <taxon>Viridiplantae</taxon>
        <taxon>Streptophyta</taxon>
        <taxon>Embryophyta</taxon>
        <taxon>Tracheophyta</taxon>
        <taxon>Spermatophyta</taxon>
        <taxon>Magnoliopsida</taxon>
        <taxon>Liliopsida</taxon>
        <taxon>Poales</taxon>
        <taxon>Poaceae</taxon>
        <taxon>PACMAD clade</taxon>
        <taxon>Chloridoideae</taxon>
        <taxon>Eragrostideae</taxon>
        <taxon>Eragrostidinae</taxon>
        <taxon>Eragrostis</taxon>
    </lineage>
</organism>
<feature type="region of interest" description="Disordered" evidence="2">
    <location>
        <begin position="424"/>
        <end position="510"/>
    </location>
</feature>
<dbReference type="PANTHER" id="PTHR34835">
    <property type="entry name" value="OS07G0283600 PROTEIN-RELATED"/>
    <property type="match status" value="1"/>
</dbReference>
<proteinExistence type="predicted"/>
<dbReference type="PANTHER" id="PTHR34835:SF67">
    <property type="entry name" value="AMINOTRANSFERASE-LIKE PLANT MOBILE DOMAIN-CONTAINING PROTEIN"/>
    <property type="match status" value="1"/>
</dbReference>
<keyword evidence="1" id="KW-0175">Coiled coil</keyword>
<dbReference type="EMBL" id="RWGY01000029">
    <property type="protein sequence ID" value="TVU19035.1"/>
    <property type="molecule type" value="Genomic_DNA"/>
</dbReference>
<feature type="coiled-coil region" evidence="1">
    <location>
        <begin position="547"/>
        <end position="581"/>
    </location>
</feature>
<keyword evidence="4" id="KW-1185">Reference proteome</keyword>
<evidence type="ECO:0000313" key="3">
    <source>
        <dbReference type="EMBL" id="TVU19035.1"/>
    </source>
</evidence>